<organism evidence="3 4">
    <name type="scientific">Ephemerocybe angulata</name>
    <dbReference type="NCBI Taxonomy" id="980116"/>
    <lineage>
        <taxon>Eukaryota</taxon>
        <taxon>Fungi</taxon>
        <taxon>Dikarya</taxon>
        <taxon>Basidiomycota</taxon>
        <taxon>Agaricomycotina</taxon>
        <taxon>Agaricomycetes</taxon>
        <taxon>Agaricomycetidae</taxon>
        <taxon>Agaricales</taxon>
        <taxon>Agaricineae</taxon>
        <taxon>Psathyrellaceae</taxon>
        <taxon>Ephemerocybe</taxon>
    </lineage>
</organism>
<dbReference type="SUPFAM" id="SSF56281">
    <property type="entry name" value="Metallo-hydrolase/oxidoreductase"/>
    <property type="match status" value="1"/>
</dbReference>
<dbReference type="AlphaFoldDB" id="A0A8H5BHN9"/>
<reference evidence="3 4" key="1">
    <citation type="journal article" date="2020" name="ISME J.">
        <title>Uncovering the hidden diversity of litter-decomposition mechanisms in mushroom-forming fungi.</title>
        <authorList>
            <person name="Floudas D."/>
            <person name="Bentzer J."/>
            <person name="Ahren D."/>
            <person name="Johansson T."/>
            <person name="Persson P."/>
            <person name="Tunlid A."/>
        </authorList>
    </citation>
    <scope>NUCLEOTIDE SEQUENCE [LARGE SCALE GENOMIC DNA]</scope>
    <source>
        <strain evidence="3 4">CBS 175.51</strain>
    </source>
</reference>
<dbReference type="InterPro" id="IPR001279">
    <property type="entry name" value="Metallo-B-lactamas"/>
</dbReference>
<dbReference type="PANTHER" id="PTHR42663">
    <property type="entry name" value="HYDROLASE C777.06C-RELATED-RELATED"/>
    <property type="match status" value="1"/>
</dbReference>
<evidence type="ECO:0000313" key="3">
    <source>
        <dbReference type="EMBL" id="KAF5323507.1"/>
    </source>
</evidence>
<name>A0A8H5BHN9_9AGAR</name>
<comment type="caution">
    <text evidence="3">The sequence shown here is derived from an EMBL/GenBank/DDBJ whole genome shotgun (WGS) entry which is preliminary data.</text>
</comment>
<dbReference type="Gene3D" id="3.60.15.10">
    <property type="entry name" value="Ribonuclease Z/Hydroxyacylglutathione hydrolase-like"/>
    <property type="match status" value="1"/>
</dbReference>
<accession>A0A8H5BHN9</accession>
<dbReference type="CDD" id="cd16279">
    <property type="entry name" value="metallo-hydrolase-like_MBL-fold"/>
    <property type="match status" value="1"/>
</dbReference>
<feature type="domain" description="Metallo-beta-lactamase" evidence="2">
    <location>
        <begin position="81"/>
        <end position="201"/>
    </location>
</feature>
<dbReference type="EMBL" id="JAACJK010000166">
    <property type="protein sequence ID" value="KAF5323507.1"/>
    <property type="molecule type" value="Genomic_DNA"/>
</dbReference>
<evidence type="ECO:0000259" key="2">
    <source>
        <dbReference type="Pfam" id="PF12706"/>
    </source>
</evidence>
<feature type="region of interest" description="Disordered" evidence="1">
    <location>
        <begin position="215"/>
        <end position="247"/>
    </location>
</feature>
<dbReference type="PANTHER" id="PTHR42663:SF6">
    <property type="entry name" value="HYDROLASE C777.06C-RELATED"/>
    <property type="match status" value="1"/>
</dbReference>
<dbReference type="OrthoDB" id="341300at2759"/>
<dbReference type="Pfam" id="PF12706">
    <property type="entry name" value="Lactamase_B_2"/>
    <property type="match status" value="1"/>
</dbReference>
<protein>
    <recommendedName>
        <fullName evidence="2">Metallo-beta-lactamase domain-containing protein</fullName>
    </recommendedName>
</protein>
<gene>
    <name evidence="3" type="ORF">D9611_005813</name>
</gene>
<feature type="compositionally biased region" description="Polar residues" evidence="1">
    <location>
        <begin position="233"/>
        <end position="246"/>
    </location>
</feature>
<proteinExistence type="predicted"/>
<dbReference type="Proteomes" id="UP000541558">
    <property type="component" value="Unassembled WGS sequence"/>
</dbReference>
<keyword evidence="4" id="KW-1185">Reference proteome</keyword>
<sequence length="411" mass="45634">MTFTAPQTSPETTSDDIDFIFLGTGTSSSLPHIECLTEPAESSKPPCRSCLSTLHPEGKKNIRRNTGAVLRVKGKDGNPVTIVIDAGKTFQASALEWFPKNQLRRIDALLITHPHADAMNGLDDLRAWTLNNAIQPHIDLYVSEHTYVEVQRAFPYLVAKEFASGGGDVPEFKWHIINDQESFEIGDTGIKILPFAVHHGRFFSRVPPPVYAVTPNATLPSTPRNGNADLPATRSNSPTKATSILNGATEKEEERIYPYLCLGFKIENRFAYISDVSHIPDHIWPLLEPRIREDGREEHLPLLIMDCLRLRPHTSHNGLEAAMKMTRRIDASKTYLTGFSHEVSHDEYVKLGEIIGGAEHPVETLTAIEKAGLELIGSERGQWVRPAYDGLRVSIKANANGEVAITDDCYI</sequence>
<evidence type="ECO:0000256" key="1">
    <source>
        <dbReference type="SAM" id="MobiDB-lite"/>
    </source>
</evidence>
<feature type="compositionally biased region" description="Polar residues" evidence="1">
    <location>
        <begin position="215"/>
        <end position="225"/>
    </location>
</feature>
<evidence type="ECO:0000313" key="4">
    <source>
        <dbReference type="Proteomes" id="UP000541558"/>
    </source>
</evidence>
<dbReference type="InterPro" id="IPR036866">
    <property type="entry name" value="RibonucZ/Hydroxyglut_hydro"/>
</dbReference>